<evidence type="ECO:0000313" key="2">
    <source>
        <dbReference type="Proteomes" id="UP001162030"/>
    </source>
</evidence>
<accession>A0ABM9HXU3</accession>
<dbReference type="InterPro" id="IPR034122">
    <property type="entry name" value="Retropepsin-like_bacterial"/>
</dbReference>
<name>A0ABM9HXU3_9GAMM</name>
<dbReference type="InterPro" id="IPR001969">
    <property type="entry name" value="Aspartic_peptidase_AS"/>
</dbReference>
<dbReference type="SUPFAM" id="SSF50630">
    <property type="entry name" value="Acid proteases"/>
    <property type="match status" value="1"/>
</dbReference>
<dbReference type="GO" id="GO:0006508">
    <property type="term" value="P:proteolysis"/>
    <property type="evidence" value="ECO:0007669"/>
    <property type="project" value="UniProtKB-KW"/>
</dbReference>
<dbReference type="CDD" id="cd05483">
    <property type="entry name" value="retropepsin_like_bacteria"/>
    <property type="match status" value="1"/>
</dbReference>
<protein>
    <submittedName>
        <fullName evidence="1">Aspartyl protease family protein</fullName>
    </submittedName>
</protein>
<reference evidence="1 2" key="1">
    <citation type="submission" date="2023-03" db="EMBL/GenBank/DDBJ databases">
        <authorList>
            <person name="Pearce D."/>
        </authorList>
    </citation>
    <scope>NUCLEOTIDE SEQUENCE [LARGE SCALE GENOMIC DNA]</scope>
    <source>
        <strain evidence="1">Msz</strain>
    </source>
</reference>
<keyword evidence="1" id="KW-0378">Hydrolase</keyword>
<dbReference type="EMBL" id="OX458333">
    <property type="protein sequence ID" value="CAI8758062.1"/>
    <property type="molecule type" value="Genomic_DNA"/>
</dbReference>
<sequence length="245" mass="26164">MGSECENDQMTIMTVRIRLRGFIVGLLLIGAAPAWADPESLRARLESLAAEHGFVVEGLDRLESQLASTSTPKGDLPTQLKGLLEDYNYILISDPAGAVERLVITSAKTPTRARSINATIKTTRLGPHHQVDTVLVGPNGVAFPVTLIIDTGASTIALPESMASELGFSPEALQPGVSHTANDIVPIKVGNLESVRVGPVSASAVPVAFFPDERLRGAKLLGMSFLSRFRMTLDEAENELILLAK</sequence>
<dbReference type="Pfam" id="PF13975">
    <property type="entry name" value="gag-asp_proteas"/>
    <property type="match status" value="1"/>
</dbReference>
<evidence type="ECO:0000313" key="1">
    <source>
        <dbReference type="EMBL" id="CAI8758062.1"/>
    </source>
</evidence>
<proteinExistence type="predicted"/>
<dbReference type="Gene3D" id="2.40.70.10">
    <property type="entry name" value="Acid Proteases"/>
    <property type="match status" value="1"/>
</dbReference>
<dbReference type="PROSITE" id="PS00141">
    <property type="entry name" value="ASP_PROTEASE"/>
    <property type="match status" value="1"/>
</dbReference>
<dbReference type="Proteomes" id="UP001162030">
    <property type="component" value="Chromosome"/>
</dbReference>
<keyword evidence="1" id="KW-0645">Protease</keyword>
<gene>
    <name evidence="1" type="ORF">MSZNOR_0785</name>
</gene>
<organism evidence="1 2">
    <name type="scientific">Methylocaldum szegediense</name>
    <dbReference type="NCBI Taxonomy" id="73780"/>
    <lineage>
        <taxon>Bacteria</taxon>
        <taxon>Pseudomonadati</taxon>
        <taxon>Pseudomonadota</taxon>
        <taxon>Gammaproteobacteria</taxon>
        <taxon>Methylococcales</taxon>
        <taxon>Methylococcaceae</taxon>
        <taxon>Methylocaldum</taxon>
    </lineage>
</organism>
<keyword evidence="2" id="KW-1185">Reference proteome</keyword>
<dbReference type="InterPro" id="IPR021109">
    <property type="entry name" value="Peptidase_aspartic_dom_sf"/>
</dbReference>
<dbReference type="GO" id="GO:0008233">
    <property type="term" value="F:peptidase activity"/>
    <property type="evidence" value="ECO:0007669"/>
    <property type="project" value="UniProtKB-KW"/>
</dbReference>